<dbReference type="Pfam" id="PF07727">
    <property type="entry name" value="RVT_2"/>
    <property type="match status" value="1"/>
</dbReference>
<evidence type="ECO:0000313" key="3">
    <source>
        <dbReference type="Proteomes" id="UP001454036"/>
    </source>
</evidence>
<dbReference type="Proteomes" id="UP001454036">
    <property type="component" value="Unassembled WGS sequence"/>
</dbReference>
<organism evidence="2 3">
    <name type="scientific">Lithospermum erythrorhizon</name>
    <name type="common">Purple gromwell</name>
    <name type="synonym">Lithospermum officinale var. erythrorhizon</name>
    <dbReference type="NCBI Taxonomy" id="34254"/>
    <lineage>
        <taxon>Eukaryota</taxon>
        <taxon>Viridiplantae</taxon>
        <taxon>Streptophyta</taxon>
        <taxon>Embryophyta</taxon>
        <taxon>Tracheophyta</taxon>
        <taxon>Spermatophyta</taxon>
        <taxon>Magnoliopsida</taxon>
        <taxon>eudicotyledons</taxon>
        <taxon>Gunneridae</taxon>
        <taxon>Pentapetalae</taxon>
        <taxon>asterids</taxon>
        <taxon>lamiids</taxon>
        <taxon>Boraginales</taxon>
        <taxon>Boraginaceae</taxon>
        <taxon>Boraginoideae</taxon>
        <taxon>Lithospermeae</taxon>
        <taxon>Lithospermum</taxon>
    </lineage>
</organism>
<reference evidence="2 3" key="1">
    <citation type="submission" date="2024-01" db="EMBL/GenBank/DDBJ databases">
        <title>The complete chloroplast genome sequence of Lithospermum erythrorhizon: insights into the phylogenetic relationship among Boraginaceae species and the maternal lineages of purple gromwells.</title>
        <authorList>
            <person name="Okada T."/>
            <person name="Watanabe K."/>
        </authorList>
    </citation>
    <scope>NUCLEOTIDE SEQUENCE [LARGE SCALE GENOMIC DNA]</scope>
</reference>
<proteinExistence type="predicted"/>
<evidence type="ECO:0000313" key="2">
    <source>
        <dbReference type="EMBL" id="GAA0184964.1"/>
    </source>
</evidence>
<dbReference type="AlphaFoldDB" id="A0AAV3RVI6"/>
<evidence type="ECO:0000259" key="1">
    <source>
        <dbReference type="Pfam" id="PF07727"/>
    </source>
</evidence>
<dbReference type="PANTHER" id="PTHR11439">
    <property type="entry name" value="GAG-POL-RELATED RETROTRANSPOSON"/>
    <property type="match status" value="1"/>
</dbReference>
<dbReference type="PANTHER" id="PTHR11439:SF486">
    <property type="entry name" value="RLK (RECEPTOR-LIKE KINASE) PROTEIN, PUTATIVE-RELATED"/>
    <property type="match status" value="1"/>
</dbReference>
<sequence>MVAEFEMSMVGELKYFLGIQISQIEDNIFISQSKYAKNIVKKFGLETTKSKRTPLATHIKITRDEDGKEVNINNYRSMIGSLFYLTASKPDIAHSVGVCAKYQAAPKERHLNLVKRIIKYVQDKVIRLENLNTNKQVANIFTKGLDVNQFEWLRTTLGLCVMDK</sequence>
<feature type="domain" description="Reverse transcriptase Ty1/copia-type" evidence="1">
    <location>
        <begin position="1"/>
        <end position="55"/>
    </location>
</feature>
<dbReference type="InterPro" id="IPR013103">
    <property type="entry name" value="RVT_2"/>
</dbReference>
<gene>
    <name evidence="2" type="ORF">LIER_32252</name>
</gene>
<accession>A0AAV3RVI6</accession>
<name>A0AAV3RVI6_LITER</name>
<dbReference type="EMBL" id="BAABME010012308">
    <property type="protein sequence ID" value="GAA0184964.1"/>
    <property type="molecule type" value="Genomic_DNA"/>
</dbReference>
<protein>
    <recommendedName>
        <fullName evidence="1">Reverse transcriptase Ty1/copia-type domain-containing protein</fullName>
    </recommendedName>
</protein>
<comment type="caution">
    <text evidence="2">The sequence shown here is derived from an EMBL/GenBank/DDBJ whole genome shotgun (WGS) entry which is preliminary data.</text>
</comment>
<keyword evidence="3" id="KW-1185">Reference proteome</keyword>